<protein>
    <submittedName>
        <fullName evidence="2">Uncharacterized protein</fullName>
    </submittedName>
</protein>
<accession>A0A835SV56</accession>
<proteinExistence type="predicted"/>
<dbReference type="SUPFAM" id="SSF48403">
    <property type="entry name" value="Ankyrin repeat"/>
    <property type="match status" value="1"/>
</dbReference>
<dbReference type="Gene3D" id="1.25.40.20">
    <property type="entry name" value="Ankyrin repeat-containing domain"/>
    <property type="match status" value="1"/>
</dbReference>
<dbReference type="OrthoDB" id="548202at2759"/>
<dbReference type="GO" id="GO:0071944">
    <property type="term" value="C:cell periphery"/>
    <property type="evidence" value="ECO:0007669"/>
    <property type="project" value="TreeGrafter"/>
</dbReference>
<evidence type="ECO:0000313" key="2">
    <source>
        <dbReference type="EMBL" id="KAG2430398.1"/>
    </source>
</evidence>
<dbReference type="InterPro" id="IPR036770">
    <property type="entry name" value="Ankyrin_rpt-contain_sf"/>
</dbReference>
<feature type="compositionally biased region" description="Low complexity" evidence="1">
    <location>
        <begin position="244"/>
        <end position="265"/>
    </location>
</feature>
<comment type="caution">
    <text evidence="2">The sequence shown here is derived from an EMBL/GenBank/DDBJ whole genome shotgun (WGS) entry which is preliminary data.</text>
</comment>
<dbReference type="PANTHER" id="PTHR12393:SF6">
    <property type="entry name" value="SPHINGOMYELIN PHOSPHODIESTERASE 2"/>
    <property type="match status" value="1"/>
</dbReference>
<sequence length="703" mass="77104">MPPRVSGTRKSARLAGLPPGTPSYAGALSSPHDVGAADGSRVWLPELVERYASFLPPNEVPLKLRLLCRAAAAQFRDRTTVRLSLPSPPAEFAARWGDVAQIKRLREEERKQLFELTAASGVVENLELLYAHKRRGDFVIHCDVVSAAARAGQLEVCRMWLERILSFRFNLEEDRRYHHKLVIDTAQSGNQQLCEWALANCPVKQHSRAHVWILGDAAAAAMRAQHMALGEWFMQQLPEGLRQSSAATPAALAPQPQQPQLPAAAGGQEGLNGAAAHGQGDVEPPGAGEQGDGEDDDLAFDFEAAFAVWQQRPLPLPRGADEPWDAAPALPRARLLPLRALLASAARAAPDLATFIHLHAMLLDTPRVTLHLDDRPGVLAGAAACRAGDWQARVEWLEARGYPRTSQACSEAVRVTPPEEGLARLRWLMGRGYPLVSELLPMPTVIHSAAMSNNVPALRLCLEQPNTRLQPTSATVVAMMTAQEGALEALQVLMGAYPELAGTEACYVFSAAVKTGRTHVLRWMADNIPHRYLDLEEALNAAAASGRREQVVELLVGLGVPLSSAVFTAAAENREEAMMEWLVQEMGCPLPQDGLVYVHAAARADLYTLATLQRLGCPFAPNTFTRAIRDDDQAWGICEYSLQWLLGVGCPVDWPVALQVAEEHRADDPTLVAWVRERHREWQQKRRVWVRGERLRPRRGGGS</sequence>
<feature type="region of interest" description="Disordered" evidence="1">
    <location>
        <begin position="244"/>
        <end position="296"/>
    </location>
</feature>
<gene>
    <name evidence="2" type="ORF">HYH02_013760</name>
</gene>
<organism evidence="2 3">
    <name type="scientific">Chlamydomonas schloesseri</name>
    <dbReference type="NCBI Taxonomy" id="2026947"/>
    <lineage>
        <taxon>Eukaryota</taxon>
        <taxon>Viridiplantae</taxon>
        <taxon>Chlorophyta</taxon>
        <taxon>core chlorophytes</taxon>
        <taxon>Chlorophyceae</taxon>
        <taxon>CS clade</taxon>
        <taxon>Chlamydomonadales</taxon>
        <taxon>Chlamydomonadaceae</taxon>
        <taxon>Chlamydomonas</taxon>
    </lineage>
</organism>
<reference evidence="2" key="1">
    <citation type="journal article" date="2020" name="bioRxiv">
        <title>Comparative genomics of Chlamydomonas.</title>
        <authorList>
            <person name="Craig R.J."/>
            <person name="Hasan A.R."/>
            <person name="Ness R.W."/>
            <person name="Keightley P.D."/>
        </authorList>
    </citation>
    <scope>NUCLEOTIDE SEQUENCE</scope>
    <source>
        <strain evidence="2">CCAP 11/173</strain>
    </source>
</reference>
<dbReference type="GO" id="GO:0046513">
    <property type="term" value="P:ceramide biosynthetic process"/>
    <property type="evidence" value="ECO:0007669"/>
    <property type="project" value="TreeGrafter"/>
</dbReference>
<dbReference type="Proteomes" id="UP000613740">
    <property type="component" value="Unassembled WGS sequence"/>
</dbReference>
<keyword evidence="3" id="KW-1185">Reference proteome</keyword>
<dbReference type="EMBL" id="JAEHOD010000079">
    <property type="protein sequence ID" value="KAG2430398.1"/>
    <property type="molecule type" value="Genomic_DNA"/>
</dbReference>
<evidence type="ECO:0000256" key="1">
    <source>
        <dbReference type="SAM" id="MobiDB-lite"/>
    </source>
</evidence>
<evidence type="ECO:0000313" key="3">
    <source>
        <dbReference type="Proteomes" id="UP000613740"/>
    </source>
</evidence>
<name>A0A835SV56_9CHLO</name>
<dbReference type="GO" id="GO:0016020">
    <property type="term" value="C:membrane"/>
    <property type="evidence" value="ECO:0007669"/>
    <property type="project" value="TreeGrafter"/>
</dbReference>
<feature type="region of interest" description="Disordered" evidence="1">
    <location>
        <begin position="1"/>
        <end position="31"/>
    </location>
</feature>
<dbReference type="GO" id="GO:0004620">
    <property type="term" value="F:phospholipase activity"/>
    <property type="evidence" value="ECO:0007669"/>
    <property type="project" value="TreeGrafter"/>
</dbReference>
<dbReference type="PANTHER" id="PTHR12393">
    <property type="entry name" value="SPHINGOMYELIN PHOSPHODIESTERASE RELATED"/>
    <property type="match status" value="1"/>
</dbReference>
<dbReference type="GO" id="GO:0005783">
    <property type="term" value="C:endoplasmic reticulum"/>
    <property type="evidence" value="ECO:0007669"/>
    <property type="project" value="TreeGrafter"/>
</dbReference>
<dbReference type="GO" id="GO:0030149">
    <property type="term" value="P:sphingolipid catabolic process"/>
    <property type="evidence" value="ECO:0007669"/>
    <property type="project" value="TreeGrafter"/>
</dbReference>
<dbReference type="AlphaFoldDB" id="A0A835SV56"/>